<sequence length="100" mass="10987">MQLEMNRHLLLLIQPQTKRTPRLSCRSVWNQGVSPTMADWDRNRRQSFSEVWSRIDTSPLLCPPPAPARRPSAPAAPARTRAAAAARASAAPTGTTSARV</sequence>
<organism evidence="2 3">
    <name type="scientific">Prorocentrum cordatum</name>
    <dbReference type="NCBI Taxonomy" id="2364126"/>
    <lineage>
        <taxon>Eukaryota</taxon>
        <taxon>Sar</taxon>
        <taxon>Alveolata</taxon>
        <taxon>Dinophyceae</taxon>
        <taxon>Prorocentrales</taxon>
        <taxon>Prorocentraceae</taxon>
        <taxon>Prorocentrum</taxon>
    </lineage>
</organism>
<feature type="compositionally biased region" description="Low complexity" evidence="1">
    <location>
        <begin position="69"/>
        <end position="100"/>
    </location>
</feature>
<protein>
    <submittedName>
        <fullName evidence="2">Uncharacterized protein</fullName>
    </submittedName>
</protein>
<reference evidence="2" key="1">
    <citation type="submission" date="2023-10" db="EMBL/GenBank/DDBJ databases">
        <authorList>
            <person name="Chen Y."/>
            <person name="Shah S."/>
            <person name="Dougan E. K."/>
            <person name="Thang M."/>
            <person name="Chan C."/>
        </authorList>
    </citation>
    <scope>NUCLEOTIDE SEQUENCE [LARGE SCALE GENOMIC DNA]</scope>
</reference>
<name>A0ABN9SE10_9DINO</name>
<gene>
    <name evidence="2" type="ORF">PCOR1329_LOCUS28816</name>
</gene>
<evidence type="ECO:0000256" key="1">
    <source>
        <dbReference type="SAM" id="MobiDB-lite"/>
    </source>
</evidence>
<dbReference type="Proteomes" id="UP001189429">
    <property type="component" value="Unassembled WGS sequence"/>
</dbReference>
<keyword evidence="3" id="KW-1185">Reference proteome</keyword>
<accession>A0ABN9SE10</accession>
<feature type="region of interest" description="Disordered" evidence="1">
    <location>
        <begin position="60"/>
        <end position="100"/>
    </location>
</feature>
<dbReference type="EMBL" id="CAUYUJ010010713">
    <property type="protein sequence ID" value="CAK0830095.1"/>
    <property type="molecule type" value="Genomic_DNA"/>
</dbReference>
<evidence type="ECO:0000313" key="2">
    <source>
        <dbReference type="EMBL" id="CAK0830095.1"/>
    </source>
</evidence>
<comment type="caution">
    <text evidence="2">The sequence shown here is derived from an EMBL/GenBank/DDBJ whole genome shotgun (WGS) entry which is preliminary data.</text>
</comment>
<proteinExistence type="predicted"/>
<evidence type="ECO:0000313" key="3">
    <source>
        <dbReference type="Proteomes" id="UP001189429"/>
    </source>
</evidence>